<dbReference type="InParanoid" id="I7MAT3"/>
<gene>
    <name evidence="2" type="ORF">TTHERM_00670260</name>
</gene>
<sequence>MKYQILEMSTLCQSRTQLSHQLISRAKAQNEKTKELNQQRKKKHKQYNNEKQIKQKAYKQIKRVSHIILNSFLYQKISQSKAYKQFLVKQKCQICEIDQCSLLLLNLILKHLYHQFRLCQFKV</sequence>
<organism evidence="2 3">
    <name type="scientific">Tetrahymena thermophila (strain SB210)</name>
    <dbReference type="NCBI Taxonomy" id="312017"/>
    <lineage>
        <taxon>Eukaryota</taxon>
        <taxon>Sar</taxon>
        <taxon>Alveolata</taxon>
        <taxon>Ciliophora</taxon>
        <taxon>Intramacronucleata</taxon>
        <taxon>Oligohymenophorea</taxon>
        <taxon>Hymenostomatida</taxon>
        <taxon>Tetrahymenina</taxon>
        <taxon>Tetrahymenidae</taxon>
        <taxon>Tetrahymena</taxon>
    </lineage>
</organism>
<accession>I7MAT3</accession>
<dbReference type="AlphaFoldDB" id="I7MAT3"/>
<proteinExistence type="predicted"/>
<reference evidence="3" key="1">
    <citation type="journal article" date="2006" name="PLoS Biol.">
        <title>Macronuclear genome sequence of the ciliate Tetrahymena thermophila, a model eukaryote.</title>
        <authorList>
            <person name="Eisen J.A."/>
            <person name="Coyne R.S."/>
            <person name="Wu M."/>
            <person name="Wu D."/>
            <person name="Thiagarajan M."/>
            <person name="Wortman J.R."/>
            <person name="Badger J.H."/>
            <person name="Ren Q."/>
            <person name="Amedeo P."/>
            <person name="Jones K.M."/>
            <person name="Tallon L.J."/>
            <person name="Delcher A.L."/>
            <person name="Salzberg S.L."/>
            <person name="Silva J.C."/>
            <person name="Haas B.J."/>
            <person name="Majoros W.H."/>
            <person name="Farzad M."/>
            <person name="Carlton J.M."/>
            <person name="Smith R.K. Jr."/>
            <person name="Garg J."/>
            <person name="Pearlman R.E."/>
            <person name="Karrer K.M."/>
            <person name="Sun L."/>
            <person name="Manning G."/>
            <person name="Elde N.C."/>
            <person name="Turkewitz A.P."/>
            <person name="Asai D.J."/>
            <person name="Wilkes D.E."/>
            <person name="Wang Y."/>
            <person name="Cai H."/>
            <person name="Collins K."/>
            <person name="Stewart B.A."/>
            <person name="Lee S.R."/>
            <person name="Wilamowska K."/>
            <person name="Weinberg Z."/>
            <person name="Ruzzo W.L."/>
            <person name="Wloga D."/>
            <person name="Gaertig J."/>
            <person name="Frankel J."/>
            <person name="Tsao C.-C."/>
            <person name="Gorovsky M.A."/>
            <person name="Keeling P.J."/>
            <person name="Waller R.F."/>
            <person name="Patron N.J."/>
            <person name="Cherry J.M."/>
            <person name="Stover N.A."/>
            <person name="Krieger C.J."/>
            <person name="del Toro C."/>
            <person name="Ryder H.F."/>
            <person name="Williamson S.C."/>
            <person name="Barbeau R.A."/>
            <person name="Hamilton E.P."/>
            <person name="Orias E."/>
        </authorList>
    </citation>
    <scope>NUCLEOTIDE SEQUENCE [LARGE SCALE GENOMIC DNA]</scope>
    <source>
        <strain evidence="3">SB210</strain>
    </source>
</reference>
<evidence type="ECO:0000313" key="3">
    <source>
        <dbReference type="Proteomes" id="UP000009168"/>
    </source>
</evidence>
<dbReference type="RefSeq" id="XP_001026347.2">
    <property type="nucleotide sequence ID" value="XM_001026347.2"/>
</dbReference>
<dbReference type="KEGG" id="tet:TTHERM_00670260"/>
<evidence type="ECO:0000313" key="2">
    <source>
        <dbReference type="EMBL" id="EAS06102.2"/>
    </source>
</evidence>
<keyword evidence="3" id="KW-1185">Reference proteome</keyword>
<feature type="region of interest" description="Disordered" evidence="1">
    <location>
        <begin position="28"/>
        <end position="54"/>
    </location>
</feature>
<dbReference type="Proteomes" id="UP000009168">
    <property type="component" value="Unassembled WGS sequence"/>
</dbReference>
<evidence type="ECO:0000256" key="1">
    <source>
        <dbReference type="SAM" id="MobiDB-lite"/>
    </source>
</evidence>
<name>I7MAT3_TETTS</name>
<dbReference type="GeneID" id="7824811"/>
<dbReference type="EMBL" id="GG662308">
    <property type="protein sequence ID" value="EAS06102.2"/>
    <property type="molecule type" value="Genomic_DNA"/>
</dbReference>
<feature type="compositionally biased region" description="Basic and acidic residues" evidence="1">
    <location>
        <begin position="28"/>
        <end position="38"/>
    </location>
</feature>
<protein>
    <submittedName>
        <fullName evidence="2">Uncharacterized protein</fullName>
    </submittedName>
</protein>